<feature type="domain" description="DUF6314" evidence="3">
    <location>
        <begin position="527"/>
        <end position="704"/>
    </location>
</feature>
<accession>A0A9P4TAN3</accession>
<evidence type="ECO:0000259" key="3">
    <source>
        <dbReference type="Pfam" id="PF19834"/>
    </source>
</evidence>
<dbReference type="InterPro" id="IPR033449">
    <property type="entry name" value="Rit1_N"/>
</dbReference>
<gene>
    <name evidence="4" type="ORF">E8E13_006038</name>
</gene>
<evidence type="ECO:0000259" key="1">
    <source>
        <dbReference type="Pfam" id="PF04179"/>
    </source>
</evidence>
<evidence type="ECO:0000313" key="4">
    <source>
        <dbReference type="EMBL" id="KAF2999361.1"/>
    </source>
</evidence>
<dbReference type="Proteomes" id="UP000801428">
    <property type="component" value="Unassembled WGS sequence"/>
</dbReference>
<dbReference type="InterPro" id="IPR045632">
    <property type="entry name" value="DUF6314"/>
</dbReference>
<dbReference type="GO" id="GO:0019988">
    <property type="term" value="P:charged-tRNA amino acid modification"/>
    <property type="evidence" value="ECO:0007669"/>
    <property type="project" value="InterPro"/>
</dbReference>
<dbReference type="GO" id="GO:0043399">
    <property type="term" value="F:tRNA adenosine(64)-2'-O-ribosylphosphate transferase activity"/>
    <property type="evidence" value="ECO:0007669"/>
    <property type="project" value="InterPro"/>
</dbReference>
<reference evidence="4" key="1">
    <citation type="submission" date="2019-04" db="EMBL/GenBank/DDBJ databases">
        <title>Sequencing of skin fungus with MAO and IRED activity.</title>
        <authorList>
            <person name="Marsaioli A.J."/>
            <person name="Bonatto J.M.C."/>
            <person name="Reis Junior O."/>
        </authorList>
    </citation>
    <scope>NUCLEOTIDE SEQUENCE</scope>
    <source>
        <strain evidence="4">30M1</strain>
    </source>
</reference>
<sequence length="707" mass="77778">MAKPLAESEIIFPHLSNTPNFSSTLSSLKRSALSITNRLNSITNDSEFVAGVAAAYDLPLVANERCGSWYIPLELKAASVYFKSTDGHMGEWAFSLRRLNLQLLDVVNQHGGCVIVDSTRRGKSMPDALSKTVPFWCCVINRALFGIERKGDEALNLFTPPNAVSESENVQMERRINGFVQQFLDICKPDIPSMRSKLRYPLRPLWVTQASTLPQSVPEFSEFHPVVLCTASRRVRGAEASEGGYIQGAADDHEAWSHGLTPPLFWSNKDELLRTNEEDLPSRIAKLVSQERGSDAIATLIKPTKALHVSANQSVDLTSYDTVISCTPEPLPHASLRDAGVKAYLHLPCQTGKLGSRDLRNQLPALHQLGSVTDPQNKEKAIKTLICCPTGKDLAVGTALAYLCLYVNDNGEVDLQHPREARNIDKTLIKQRLSWITTSNPALNPSRATLQSVNSVLMSSPSTTTALPSIKNPAKHDSTWTPLPQSTVPDLTNLQLADPQVPLQQDPSSVYPPSPPSSLPASLFTCLRTRWSFTRTLTSAQPTHPSGTVTGTAIFTPTPLLNTLLYAEEGTFTTTTGLVFSARRKYVYRLITPSASSESKGDDVEPYIAVYFFDDTVRRDDIGAEGEGVGGLFVEMGKLAEGGEGVLEAENRERHLCGEDLYAARWRIGDGMVAEGERGEQWWEVRYDVMGPKKGYVSSTRYERVVE</sequence>
<evidence type="ECO:0000259" key="2">
    <source>
        <dbReference type="Pfam" id="PF17184"/>
    </source>
</evidence>
<name>A0A9P4TAN3_CURKU</name>
<dbReference type="InterPro" id="IPR007306">
    <property type="entry name" value="Rit1"/>
</dbReference>
<keyword evidence="5" id="KW-1185">Reference proteome</keyword>
<dbReference type="PANTHER" id="PTHR31811:SF0">
    <property type="entry name" value="TRNA A64-2'-O-RIBOSYLPHOSPHATE TRANSFERASE"/>
    <property type="match status" value="1"/>
</dbReference>
<evidence type="ECO:0008006" key="6">
    <source>
        <dbReference type="Google" id="ProtNLM"/>
    </source>
</evidence>
<comment type="caution">
    <text evidence="4">The sequence shown here is derived from an EMBL/GenBank/DDBJ whole genome shotgun (WGS) entry which is preliminary data.</text>
</comment>
<dbReference type="PANTHER" id="PTHR31811">
    <property type="entry name" value="TRNA A64-2'-O-RIBOSYLPHOSPHATE TRANSFERASE"/>
    <property type="match status" value="1"/>
</dbReference>
<dbReference type="OrthoDB" id="45256at2759"/>
<dbReference type="InterPro" id="IPR033421">
    <property type="entry name" value="Rit1_DUSP-like"/>
</dbReference>
<dbReference type="GO" id="GO:0005737">
    <property type="term" value="C:cytoplasm"/>
    <property type="evidence" value="ECO:0007669"/>
    <property type="project" value="TreeGrafter"/>
</dbReference>
<dbReference type="AlphaFoldDB" id="A0A9P4TAN3"/>
<dbReference type="Pfam" id="PF19834">
    <property type="entry name" value="DUF6314"/>
    <property type="match status" value="1"/>
</dbReference>
<protein>
    <recommendedName>
        <fullName evidence="6">Initiator tRNA phosphoribosyl transferase</fullName>
    </recommendedName>
</protein>
<evidence type="ECO:0000313" key="5">
    <source>
        <dbReference type="Proteomes" id="UP000801428"/>
    </source>
</evidence>
<dbReference type="Pfam" id="PF04179">
    <property type="entry name" value="Init_tRNA_PT"/>
    <property type="match status" value="1"/>
</dbReference>
<dbReference type="EMBL" id="SWKU01000017">
    <property type="protein sequence ID" value="KAF2999361.1"/>
    <property type="molecule type" value="Genomic_DNA"/>
</dbReference>
<feature type="domain" description="Rit1 N-terminal" evidence="2">
    <location>
        <begin position="28"/>
        <end position="288"/>
    </location>
</feature>
<feature type="domain" description="Rit1 DUSP-like" evidence="1">
    <location>
        <begin position="344"/>
        <end position="457"/>
    </location>
</feature>
<dbReference type="Pfam" id="PF17184">
    <property type="entry name" value="Rit1_C"/>
    <property type="match status" value="1"/>
</dbReference>
<organism evidence="4 5">
    <name type="scientific">Curvularia kusanoi</name>
    <name type="common">Cochliobolus kusanoi</name>
    <dbReference type="NCBI Taxonomy" id="90978"/>
    <lineage>
        <taxon>Eukaryota</taxon>
        <taxon>Fungi</taxon>
        <taxon>Dikarya</taxon>
        <taxon>Ascomycota</taxon>
        <taxon>Pezizomycotina</taxon>
        <taxon>Dothideomycetes</taxon>
        <taxon>Pleosporomycetidae</taxon>
        <taxon>Pleosporales</taxon>
        <taxon>Pleosporineae</taxon>
        <taxon>Pleosporaceae</taxon>
        <taxon>Curvularia</taxon>
    </lineage>
</organism>
<proteinExistence type="predicted"/>